<comment type="caution">
    <text evidence="1">The sequence shown here is derived from an EMBL/GenBank/DDBJ whole genome shotgun (WGS) entry which is preliminary data.</text>
</comment>
<evidence type="ECO:0000313" key="1">
    <source>
        <dbReference type="EMBL" id="KAA6413547.1"/>
    </source>
</evidence>
<dbReference type="OrthoDB" id="5405126at2759"/>
<dbReference type="EMBL" id="VXIT01000004">
    <property type="protein sequence ID" value="KAA6413547.1"/>
    <property type="molecule type" value="Genomic_DNA"/>
</dbReference>
<proteinExistence type="predicted"/>
<reference evidence="1 2" key="1">
    <citation type="submission" date="2019-09" db="EMBL/GenBank/DDBJ databases">
        <title>The hologenome of the rock-dwelling lichen Lasallia pustulata.</title>
        <authorList>
            <person name="Greshake Tzovaras B."/>
            <person name="Segers F."/>
            <person name="Bicker A."/>
            <person name="Dal Grande F."/>
            <person name="Otte J."/>
            <person name="Hankeln T."/>
            <person name="Schmitt I."/>
            <person name="Ebersberger I."/>
        </authorList>
    </citation>
    <scope>NUCLEOTIDE SEQUENCE [LARGE SCALE GENOMIC DNA]</scope>
    <source>
        <strain evidence="1">A1-1</strain>
    </source>
</reference>
<organism evidence="1 2">
    <name type="scientific">Lasallia pustulata</name>
    <dbReference type="NCBI Taxonomy" id="136370"/>
    <lineage>
        <taxon>Eukaryota</taxon>
        <taxon>Fungi</taxon>
        <taxon>Dikarya</taxon>
        <taxon>Ascomycota</taxon>
        <taxon>Pezizomycotina</taxon>
        <taxon>Lecanoromycetes</taxon>
        <taxon>OSLEUM clade</taxon>
        <taxon>Umbilicariomycetidae</taxon>
        <taxon>Umbilicariales</taxon>
        <taxon>Umbilicariaceae</taxon>
        <taxon>Lasallia</taxon>
    </lineage>
</organism>
<sequence length="370" mass="41236">MAGQSPEVLLCCRACLRRSAPQTRSFTTSSSQQKHGPLPFIPTSSPTLDTILQTWRSNVFLPSHLLRPQQLLVYKKNNHALLTGEEPVTVDVGPEIHTLVPLDHRTSEPNTKKSFHEILALLHTPADWKNMVPFLEELRTARRKVTPAMVQKLVRKANERGRQGAVMEILQSVGRTGVVLRGAELVREVMGGAVMRAQAAGWGDGEGVGRALRYAEGVVDLCEDPRHTEGRMIWGDDPRARPEVVGTVMLLAGVKVKRFQGGKDEDGKVRRYAERMMALWRYAGLDLEGKDWNAANQILFTWSPVWHGMRIALEYLEEGSDLAKEVKGAMTRDLEPVLERAKDLVVVNAPDGRRPRGLEMYESLAAELGS</sequence>
<protein>
    <submittedName>
        <fullName evidence="1">Uncharacterized protein</fullName>
    </submittedName>
</protein>
<gene>
    <name evidence="1" type="ORF">FRX48_03293</name>
</gene>
<dbReference type="Proteomes" id="UP000324767">
    <property type="component" value="Unassembled WGS sequence"/>
</dbReference>
<dbReference type="AlphaFoldDB" id="A0A5M8PX95"/>
<evidence type="ECO:0000313" key="2">
    <source>
        <dbReference type="Proteomes" id="UP000324767"/>
    </source>
</evidence>
<accession>A0A5M8PX95</accession>
<name>A0A5M8PX95_9LECA</name>